<reference evidence="1" key="1">
    <citation type="submission" date="2020-05" db="EMBL/GenBank/DDBJ databases">
        <authorList>
            <person name="Chiriac C."/>
            <person name="Salcher M."/>
            <person name="Ghai R."/>
            <person name="Kavagutti S V."/>
        </authorList>
    </citation>
    <scope>NUCLEOTIDE SEQUENCE</scope>
</reference>
<dbReference type="EMBL" id="LR797814">
    <property type="protein sequence ID" value="CAB4240519.1"/>
    <property type="molecule type" value="Genomic_DNA"/>
</dbReference>
<gene>
    <name evidence="1" type="ORF">UFOVP3_16</name>
</gene>
<name>A0A6J5T6Y5_9CAUD</name>
<sequence>MTKTAIVFTCGHAKPEVSNERYSWLGSLIEDIKPDYVVDLGDGADMSSLNSFDTRYPAAIVSQSYERDIEAYNEANDRIWGRYKISKKKRPFRIGFEGNHENRIKKAIATDPRLEGTKYGISFSHLQTDHWFDEYHPYHNGGPAIADYDGVSYAHYFSSGNFGSAMSGIHHAYGLIQARNSSSTCGHSHKRSLYFKDGSHPTGIVGLVAGCFKSADEKWAGQAQHDWWKGVIIKREIENGRYEPQFVSLGQLKKAYG</sequence>
<evidence type="ECO:0000313" key="1">
    <source>
        <dbReference type="EMBL" id="CAB4240519.1"/>
    </source>
</evidence>
<protein>
    <recommendedName>
        <fullName evidence="2">Calcineurin-like phosphoesterase domain-containing protein</fullName>
    </recommendedName>
</protein>
<organism evidence="1">
    <name type="scientific">uncultured Caudovirales phage</name>
    <dbReference type="NCBI Taxonomy" id="2100421"/>
    <lineage>
        <taxon>Viruses</taxon>
        <taxon>Duplodnaviria</taxon>
        <taxon>Heunggongvirae</taxon>
        <taxon>Uroviricota</taxon>
        <taxon>Caudoviricetes</taxon>
        <taxon>Peduoviridae</taxon>
        <taxon>Maltschvirus</taxon>
        <taxon>Maltschvirus maltsch</taxon>
    </lineage>
</organism>
<proteinExistence type="predicted"/>
<evidence type="ECO:0008006" key="2">
    <source>
        <dbReference type="Google" id="ProtNLM"/>
    </source>
</evidence>
<accession>A0A6J5T6Y5</accession>